<dbReference type="SUPFAM" id="SSF57535">
    <property type="entry name" value="Complement control module/SCR domain"/>
    <property type="match status" value="1"/>
</dbReference>
<dbReference type="InterPro" id="IPR001304">
    <property type="entry name" value="C-type_lectin-like"/>
</dbReference>
<keyword evidence="2 3" id="KW-1015">Disulfide bond</keyword>
<dbReference type="Gene3D" id="3.10.100.10">
    <property type="entry name" value="Mannose-Binding Protein A, subunit A"/>
    <property type="match status" value="1"/>
</dbReference>
<dbReference type="SMART" id="SM00034">
    <property type="entry name" value="CLECT"/>
    <property type="match status" value="1"/>
</dbReference>
<dbReference type="PROSITE" id="PS50923">
    <property type="entry name" value="SUSHI"/>
    <property type="match status" value="1"/>
</dbReference>
<feature type="disulfide bond" evidence="3">
    <location>
        <begin position="134"/>
        <end position="161"/>
    </location>
</feature>
<dbReference type="OMA" id="ENCGSAR"/>
<dbReference type="CDD" id="cd00033">
    <property type="entry name" value="CCP"/>
    <property type="match status" value="1"/>
</dbReference>
<evidence type="ECO:0000256" key="3">
    <source>
        <dbReference type="PROSITE-ProRule" id="PRU00302"/>
    </source>
</evidence>
<dbReference type="Proteomes" id="UP000007110">
    <property type="component" value="Unassembled WGS sequence"/>
</dbReference>
<dbReference type="Pfam" id="PF00084">
    <property type="entry name" value="Sushi"/>
    <property type="match status" value="1"/>
</dbReference>
<dbReference type="InterPro" id="IPR000436">
    <property type="entry name" value="Sushi_SCR_CCP_dom"/>
</dbReference>
<dbReference type="KEGG" id="spu:105436687"/>
<dbReference type="InParanoid" id="A0A7M7HEW6"/>
<dbReference type="InterPro" id="IPR016186">
    <property type="entry name" value="C-type_lectin-like/link_sf"/>
</dbReference>
<organism evidence="6 7">
    <name type="scientific">Strongylocentrotus purpuratus</name>
    <name type="common">Purple sea urchin</name>
    <dbReference type="NCBI Taxonomy" id="7668"/>
    <lineage>
        <taxon>Eukaryota</taxon>
        <taxon>Metazoa</taxon>
        <taxon>Echinodermata</taxon>
        <taxon>Eleutherozoa</taxon>
        <taxon>Echinozoa</taxon>
        <taxon>Echinoidea</taxon>
        <taxon>Euechinoidea</taxon>
        <taxon>Echinacea</taxon>
        <taxon>Camarodonta</taxon>
        <taxon>Echinidea</taxon>
        <taxon>Strongylocentrotidae</taxon>
        <taxon>Strongylocentrotus</taxon>
    </lineage>
</organism>
<keyword evidence="7" id="KW-1185">Reference proteome</keyword>
<dbReference type="CDD" id="cd00037">
    <property type="entry name" value="CLECT"/>
    <property type="match status" value="1"/>
</dbReference>
<dbReference type="SMART" id="SM00032">
    <property type="entry name" value="CCP"/>
    <property type="match status" value="1"/>
</dbReference>
<reference evidence="7" key="1">
    <citation type="submission" date="2015-02" db="EMBL/GenBank/DDBJ databases">
        <title>Genome sequencing for Strongylocentrotus purpuratus.</title>
        <authorList>
            <person name="Murali S."/>
            <person name="Liu Y."/>
            <person name="Vee V."/>
            <person name="English A."/>
            <person name="Wang M."/>
            <person name="Skinner E."/>
            <person name="Han Y."/>
            <person name="Muzny D.M."/>
            <person name="Worley K.C."/>
            <person name="Gibbs R.A."/>
        </authorList>
    </citation>
    <scope>NUCLEOTIDE SEQUENCE</scope>
</reference>
<feature type="domain" description="Sushi" evidence="5">
    <location>
        <begin position="103"/>
        <end position="163"/>
    </location>
</feature>
<name>A0A7M7HEW6_STRPU</name>
<sequence length="176" mass="20030">MGGHLAEILDRSAQDFISDEVKTVYGDTNKQWWIGGHVNGPEEPRSWFWIDNTRISTTQWAIDEPNDFEQKEDCVELSNSTDLKWNDENCGSARRYVCQFGLPSCGDPGEPLHGSRTPSDTSTFLDGATIEYQCDLGYEVKGSTSATCMLNGRWDTERPVCEGENQFWSIKFYMYL</sequence>
<evidence type="ECO:0000256" key="2">
    <source>
        <dbReference type="ARBA" id="ARBA00023157"/>
    </source>
</evidence>
<dbReference type="EnsemblMetazoa" id="XM_011662508">
    <property type="protein sequence ID" value="XP_011660810"/>
    <property type="gene ID" value="LOC105436687"/>
</dbReference>
<keyword evidence="3" id="KW-0768">Sushi</keyword>
<evidence type="ECO:0000259" key="4">
    <source>
        <dbReference type="PROSITE" id="PS50041"/>
    </source>
</evidence>
<dbReference type="InterPro" id="IPR050111">
    <property type="entry name" value="C-type_lectin/snaclec_domain"/>
</dbReference>
<keyword evidence="1" id="KW-0732">Signal</keyword>
<evidence type="ECO:0000313" key="7">
    <source>
        <dbReference type="Proteomes" id="UP000007110"/>
    </source>
</evidence>
<dbReference type="AlphaFoldDB" id="A0A7M7HEW6"/>
<dbReference type="RefSeq" id="XP_011660810.1">
    <property type="nucleotide sequence ID" value="XM_011662508.1"/>
</dbReference>
<dbReference type="InterPro" id="IPR018378">
    <property type="entry name" value="C-type_lectin_CS"/>
</dbReference>
<dbReference type="Pfam" id="PF00059">
    <property type="entry name" value="Lectin_C"/>
    <property type="match status" value="1"/>
</dbReference>
<proteinExistence type="predicted"/>
<accession>A0A7M7HEW6</accession>
<dbReference type="SUPFAM" id="SSF56436">
    <property type="entry name" value="C-type lectin-like"/>
    <property type="match status" value="1"/>
</dbReference>
<evidence type="ECO:0000256" key="1">
    <source>
        <dbReference type="ARBA" id="ARBA00022729"/>
    </source>
</evidence>
<dbReference type="PANTHER" id="PTHR22803">
    <property type="entry name" value="MANNOSE, PHOSPHOLIPASE, LECTIN RECEPTOR RELATED"/>
    <property type="match status" value="1"/>
</dbReference>
<dbReference type="InterPro" id="IPR016187">
    <property type="entry name" value="CTDL_fold"/>
</dbReference>
<evidence type="ECO:0000259" key="5">
    <source>
        <dbReference type="PROSITE" id="PS50923"/>
    </source>
</evidence>
<dbReference type="OrthoDB" id="441660at2759"/>
<feature type="domain" description="C-type lectin" evidence="4">
    <location>
        <begin position="1"/>
        <end position="99"/>
    </location>
</feature>
<dbReference type="GeneID" id="105436687"/>
<dbReference type="PROSITE" id="PS00615">
    <property type="entry name" value="C_TYPE_LECTIN_1"/>
    <property type="match status" value="1"/>
</dbReference>
<dbReference type="Gene3D" id="2.10.70.10">
    <property type="entry name" value="Complement Module, domain 1"/>
    <property type="match status" value="1"/>
</dbReference>
<feature type="disulfide bond" evidence="3">
    <location>
        <begin position="105"/>
        <end position="148"/>
    </location>
</feature>
<evidence type="ECO:0000313" key="6">
    <source>
        <dbReference type="EnsemblMetazoa" id="XP_011660810"/>
    </source>
</evidence>
<dbReference type="PROSITE" id="PS50041">
    <property type="entry name" value="C_TYPE_LECTIN_2"/>
    <property type="match status" value="1"/>
</dbReference>
<protein>
    <submittedName>
        <fullName evidence="6">Uncharacterized protein</fullName>
    </submittedName>
</protein>
<reference evidence="6" key="2">
    <citation type="submission" date="2021-01" db="UniProtKB">
        <authorList>
            <consortium name="EnsemblMetazoa"/>
        </authorList>
    </citation>
    <scope>IDENTIFICATION</scope>
</reference>
<dbReference type="InterPro" id="IPR035976">
    <property type="entry name" value="Sushi/SCR/CCP_sf"/>
</dbReference>